<dbReference type="RefSeq" id="WP_242286608.1">
    <property type="nucleotide sequence ID" value="NZ_JAKKSL010000002.1"/>
</dbReference>
<dbReference type="Proteomes" id="UP001139646">
    <property type="component" value="Unassembled WGS sequence"/>
</dbReference>
<accession>A0ABS9X1M1</accession>
<dbReference type="InterPro" id="IPR048283">
    <property type="entry name" value="AdoMetDC-like"/>
</dbReference>
<gene>
    <name evidence="1" type="ORF">L3081_13150</name>
</gene>
<proteinExistence type="predicted"/>
<dbReference type="InterPro" id="IPR018166">
    <property type="entry name" value="S-AdoMet_deCO2ase_CS"/>
</dbReference>
<dbReference type="Pfam" id="PF01536">
    <property type="entry name" value="SAM_decarbox"/>
    <property type="match status" value="1"/>
</dbReference>
<name>A0ABS9X1M1_9GAMM</name>
<dbReference type="PROSITE" id="PS01336">
    <property type="entry name" value="ADOMETDC"/>
    <property type="match status" value="1"/>
</dbReference>
<protein>
    <submittedName>
        <fullName evidence="1">S-adenosylmethionine decarboxylase proenzyme</fullName>
    </submittedName>
</protein>
<comment type="caution">
    <text evidence="1">The sequence shown here is derived from an EMBL/GenBank/DDBJ whole genome shotgun (WGS) entry which is preliminary data.</text>
</comment>
<dbReference type="InterPro" id="IPR016067">
    <property type="entry name" value="S-AdoMet_deCO2ase_core"/>
</dbReference>
<dbReference type="PANTHER" id="PTHR11570:SF0">
    <property type="entry name" value="S-ADENOSYLMETHIONINE DECARBOXYLASE PROENZYME"/>
    <property type="match status" value="1"/>
</dbReference>
<dbReference type="EMBL" id="JAKKSL010000002">
    <property type="protein sequence ID" value="MCI2284151.1"/>
    <property type="molecule type" value="Genomic_DNA"/>
</dbReference>
<dbReference type="Gene3D" id="3.60.90.10">
    <property type="entry name" value="S-adenosylmethionine decarboxylase"/>
    <property type="match status" value="1"/>
</dbReference>
<dbReference type="SUPFAM" id="SSF56276">
    <property type="entry name" value="S-adenosylmethionine decarboxylase"/>
    <property type="match status" value="1"/>
</dbReference>
<dbReference type="PANTHER" id="PTHR11570">
    <property type="entry name" value="S-ADENOSYLMETHIONINE DECARBOXYLASE"/>
    <property type="match status" value="1"/>
</dbReference>
<organism evidence="1 2">
    <name type="scientific">Colwellia maritima</name>
    <dbReference type="NCBI Taxonomy" id="2912588"/>
    <lineage>
        <taxon>Bacteria</taxon>
        <taxon>Pseudomonadati</taxon>
        <taxon>Pseudomonadota</taxon>
        <taxon>Gammaproteobacteria</taxon>
        <taxon>Alteromonadales</taxon>
        <taxon>Colwelliaceae</taxon>
        <taxon>Colwellia</taxon>
    </lineage>
</organism>
<sequence length="324" mass="37140">MFFEGAEKKAQIQVDRSQISLLNDISDEFWQVLVMRCNAQILSSTNNGQCKAFLLSESSLFVWHDKLLILTCGETQLVNSIEYFIEHIGKEKIQQLTYQRKNEYFAHAQPSCFSDDIKQLSQYLNGSVYRFGELDGHHNYLFNYDNAFNANPEDKSYEFIAYQISEKASALLTTSGISAKEIRQFLSLETILPDFIIDDFVFKPYGYSLNAIKDDKYLTIHVTPQANSSYISFESNIDLIAFAPLFIDILNPLSFDILSFNEFEFSAKTLPYRKTNYVSKTLVETTLPNGYKINFANFILPQVDFIEPVALTLEGEGFTDNKTL</sequence>
<reference evidence="1" key="1">
    <citation type="submission" date="2022-01" db="EMBL/GenBank/DDBJ databases">
        <title>Colwellia maritima, isolated from seawater.</title>
        <authorList>
            <person name="Kristyanto S."/>
            <person name="Jung J."/>
            <person name="Jeon C.O."/>
        </authorList>
    </citation>
    <scope>NUCLEOTIDE SEQUENCE</scope>
    <source>
        <strain evidence="1">MSW7</strain>
    </source>
</reference>
<evidence type="ECO:0000313" key="1">
    <source>
        <dbReference type="EMBL" id="MCI2284151.1"/>
    </source>
</evidence>
<keyword evidence="2" id="KW-1185">Reference proteome</keyword>
<evidence type="ECO:0000313" key="2">
    <source>
        <dbReference type="Proteomes" id="UP001139646"/>
    </source>
</evidence>